<proteinExistence type="predicted"/>
<feature type="region of interest" description="Disordered" evidence="1">
    <location>
        <begin position="1"/>
        <end position="75"/>
    </location>
</feature>
<protein>
    <submittedName>
        <fullName evidence="2">Uncharacterized protein</fullName>
    </submittedName>
</protein>
<name>A0A8J4H317_9BACL</name>
<sequence length="75" mass="7954">MKLLGARSALEWASLPAGKPRARMGKSPDGQAPHSNGQVSRWASPTLEWASLPAGKPHTRMGKSPSASKVPHRGM</sequence>
<dbReference type="EMBL" id="BOVK01000018">
    <property type="protein sequence ID" value="GIQ68725.1"/>
    <property type="molecule type" value="Genomic_DNA"/>
</dbReference>
<gene>
    <name evidence="2" type="ORF">XYCOK13_15490</name>
</gene>
<evidence type="ECO:0000256" key="1">
    <source>
        <dbReference type="SAM" id="MobiDB-lite"/>
    </source>
</evidence>
<evidence type="ECO:0000313" key="2">
    <source>
        <dbReference type="EMBL" id="GIQ68725.1"/>
    </source>
</evidence>
<accession>A0A8J4H317</accession>
<organism evidence="2 3">
    <name type="scientific">Xylanibacillus composti</name>
    <dbReference type="NCBI Taxonomy" id="1572762"/>
    <lineage>
        <taxon>Bacteria</taxon>
        <taxon>Bacillati</taxon>
        <taxon>Bacillota</taxon>
        <taxon>Bacilli</taxon>
        <taxon>Bacillales</taxon>
        <taxon>Paenibacillaceae</taxon>
        <taxon>Xylanibacillus</taxon>
    </lineage>
</organism>
<feature type="compositionally biased region" description="Polar residues" evidence="1">
    <location>
        <begin position="33"/>
        <end position="43"/>
    </location>
</feature>
<comment type="caution">
    <text evidence="2">The sequence shown here is derived from an EMBL/GenBank/DDBJ whole genome shotgun (WGS) entry which is preliminary data.</text>
</comment>
<reference evidence="2" key="1">
    <citation type="submission" date="2021-04" db="EMBL/GenBank/DDBJ databases">
        <title>Draft genome sequence of Xylanibacillus composti strain K13.</title>
        <authorList>
            <person name="Uke A."/>
            <person name="Chhe C."/>
            <person name="Baramee S."/>
            <person name="Kosugi A."/>
        </authorList>
    </citation>
    <scope>NUCLEOTIDE SEQUENCE</scope>
    <source>
        <strain evidence="2">K13</strain>
    </source>
</reference>
<keyword evidence="3" id="KW-1185">Reference proteome</keyword>
<evidence type="ECO:0000313" key="3">
    <source>
        <dbReference type="Proteomes" id="UP000677918"/>
    </source>
</evidence>
<dbReference type="Proteomes" id="UP000677918">
    <property type="component" value="Unassembled WGS sequence"/>
</dbReference>
<dbReference type="AlphaFoldDB" id="A0A8J4H317"/>